<dbReference type="AlphaFoldDB" id="A0A975SQV5"/>
<evidence type="ECO:0000259" key="4">
    <source>
        <dbReference type="Pfam" id="PF17782"/>
    </source>
</evidence>
<name>A0A975SQV5_9RHOO</name>
<organism evidence="5 6">
    <name type="scientific">Azospira inquinata</name>
    <dbReference type="NCBI Taxonomy" id="2785627"/>
    <lineage>
        <taxon>Bacteria</taxon>
        <taxon>Pseudomonadati</taxon>
        <taxon>Pseudomonadota</taxon>
        <taxon>Betaproteobacteria</taxon>
        <taxon>Rhodocyclales</taxon>
        <taxon>Rhodocyclaceae</taxon>
        <taxon>Azospira</taxon>
    </lineage>
</organism>
<protein>
    <submittedName>
        <fullName evidence="5">DNA-protecting protein DprA</fullName>
    </submittedName>
</protein>
<dbReference type="InterPro" id="IPR003488">
    <property type="entry name" value="DprA"/>
</dbReference>
<reference evidence="5" key="1">
    <citation type="submission" date="2020-11" db="EMBL/GenBank/DDBJ databases">
        <title>Azospira inquinata sp. nov.</title>
        <authorList>
            <person name="Moe W.M."/>
            <person name="Mikes M.C."/>
        </authorList>
    </citation>
    <scope>NUCLEOTIDE SEQUENCE</scope>
    <source>
        <strain evidence="5">Azo-3</strain>
    </source>
</reference>
<dbReference type="RefSeq" id="WP_216130587.1">
    <property type="nucleotide sequence ID" value="NZ_CP064782.1"/>
</dbReference>
<dbReference type="PANTHER" id="PTHR43022:SF1">
    <property type="entry name" value="PROTEIN SMF"/>
    <property type="match status" value="1"/>
</dbReference>
<dbReference type="KEGG" id="aiq:Azoinq_07025"/>
<sequence length="371" mass="39180">MQDREALAAWLRLTLIPGVGPQTQRQLLGQFGLPHTLFATPRSTLRQHVGNKADLLLDTDNQEGVDQALAWAEQPGNHLVTLADAAYPRLLLQTEDPPSLLYVKGRLDLLNTPALAVVGSRNASPQGEQDARAFAATLARQGLTIVSGMALGIDAAAHRGALAENGNTIAVIGTGIDRIYPARNRDLALALAEKGALISEFPLGTPAVAHNFPRRNRIIAGLSLGCLVVEGAVESGSLITARLTGEQGKEVFAIPGSIHSPLSKGCHRLIKQGAKLVECAQDVLEELKLTVPPPPSDPEPDIPSPPQEPSSAFPEEAPVLAALGFDPVSLDTLVQRTGLTADALYAILVRMELAGEVASLPGGRFQRLTAT</sequence>
<keyword evidence="6" id="KW-1185">Reference proteome</keyword>
<gene>
    <name evidence="5" type="primary">dprA</name>
    <name evidence="5" type="ORF">Azoinq_07025</name>
</gene>
<feature type="domain" description="Smf/DprA SLOG" evidence="3">
    <location>
        <begin position="79"/>
        <end position="287"/>
    </location>
</feature>
<dbReference type="InterPro" id="IPR057666">
    <property type="entry name" value="DrpA_SLOG"/>
</dbReference>
<dbReference type="NCBIfam" id="TIGR00732">
    <property type="entry name" value="dprA"/>
    <property type="match status" value="1"/>
</dbReference>
<feature type="region of interest" description="Disordered" evidence="2">
    <location>
        <begin position="290"/>
        <end position="313"/>
    </location>
</feature>
<evidence type="ECO:0000313" key="5">
    <source>
        <dbReference type="EMBL" id="QWT50330.1"/>
    </source>
</evidence>
<evidence type="ECO:0000256" key="2">
    <source>
        <dbReference type="SAM" id="MobiDB-lite"/>
    </source>
</evidence>
<dbReference type="Pfam" id="PF17782">
    <property type="entry name" value="WHD_DprA"/>
    <property type="match status" value="1"/>
</dbReference>
<dbReference type="Proteomes" id="UP000683428">
    <property type="component" value="Chromosome"/>
</dbReference>
<feature type="domain" description="DprA winged helix" evidence="4">
    <location>
        <begin position="304"/>
        <end position="363"/>
    </location>
</feature>
<comment type="similarity">
    <text evidence="1">Belongs to the DprA/Smf family.</text>
</comment>
<evidence type="ECO:0000313" key="6">
    <source>
        <dbReference type="Proteomes" id="UP000683428"/>
    </source>
</evidence>
<dbReference type="PANTHER" id="PTHR43022">
    <property type="entry name" value="PROTEIN SMF"/>
    <property type="match status" value="1"/>
</dbReference>
<dbReference type="GO" id="GO:0009294">
    <property type="term" value="P:DNA-mediated transformation"/>
    <property type="evidence" value="ECO:0007669"/>
    <property type="project" value="InterPro"/>
</dbReference>
<accession>A0A975SQV5</accession>
<evidence type="ECO:0000256" key="1">
    <source>
        <dbReference type="ARBA" id="ARBA00006525"/>
    </source>
</evidence>
<dbReference type="Pfam" id="PF02481">
    <property type="entry name" value="DNA_processg_A"/>
    <property type="match status" value="1"/>
</dbReference>
<proteinExistence type="inferred from homology"/>
<dbReference type="InterPro" id="IPR041614">
    <property type="entry name" value="DprA_WH"/>
</dbReference>
<evidence type="ECO:0000259" key="3">
    <source>
        <dbReference type="Pfam" id="PF02481"/>
    </source>
</evidence>
<dbReference type="EMBL" id="CP064782">
    <property type="protein sequence ID" value="QWT50330.1"/>
    <property type="molecule type" value="Genomic_DNA"/>
</dbReference>
<feature type="compositionally biased region" description="Pro residues" evidence="2">
    <location>
        <begin position="291"/>
        <end position="308"/>
    </location>
</feature>